<dbReference type="InterPro" id="IPR015664">
    <property type="entry name" value="P53_induced"/>
</dbReference>
<keyword evidence="11" id="KW-1185">Reference proteome</keyword>
<dbReference type="Gene3D" id="1.20.140.150">
    <property type="match status" value="1"/>
</dbReference>
<comment type="subcellular location">
    <subcellularLocation>
        <location evidence="2">Cell junction</location>
    </subcellularLocation>
    <subcellularLocation>
        <location evidence="1">Membrane</location>
        <topology evidence="1">Multi-pass membrane protein</topology>
    </subcellularLocation>
</comment>
<evidence type="ECO:0000313" key="11">
    <source>
        <dbReference type="Proteomes" id="UP000663829"/>
    </source>
</evidence>
<keyword evidence="6 8" id="KW-1133">Transmembrane helix</keyword>
<feature type="transmembrane region" description="Helical" evidence="8">
    <location>
        <begin position="21"/>
        <end position="42"/>
    </location>
</feature>
<keyword evidence="4 8" id="KW-0812">Transmembrane</keyword>
<dbReference type="GO" id="GO:0005911">
    <property type="term" value="C:cell-cell junction"/>
    <property type="evidence" value="ECO:0007669"/>
    <property type="project" value="TreeGrafter"/>
</dbReference>
<reference evidence="9" key="1">
    <citation type="submission" date="2021-02" db="EMBL/GenBank/DDBJ databases">
        <authorList>
            <person name="Nowell W R."/>
        </authorList>
    </citation>
    <scope>NUCLEOTIDE SEQUENCE</scope>
</reference>
<dbReference type="PANTHER" id="PTHR14399">
    <property type="entry name" value="P53-INDUCED PROTEIN RELATED"/>
    <property type="match status" value="1"/>
</dbReference>
<name>A0A814HWD0_9BILA</name>
<protein>
    <submittedName>
        <fullName evidence="9">Uncharacterized protein</fullName>
    </submittedName>
</protein>
<accession>A0A814HWD0</accession>
<evidence type="ECO:0000256" key="3">
    <source>
        <dbReference type="ARBA" id="ARBA00008691"/>
    </source>
</evidence>
<dbReference type="EMBL" id="CAJOBC010003469">
    <property type="protein sequence ID" value="CAF3785494.1"/>
    <property type="molecule type" value="Genomic_DNA"/>
</dbReference>
<evidence type="ECO:0000256" key="7">
    <source>
        <dbReference type="ARBA" id="ARBA00023136"/>
    </source>
</evidence>
<proteinExistence type="inferred from homology"/>
<comment type="similarity">
    <text evidence="3">Belongs to the TMEM47 family.</text>
</comment>
<sequence>MYAPRAKFERIYVVSPLKVASLFLAILHCFFLIIALFTSFWLETKYGHFGPLFRCEKSLDSFSLPVPKVIYKCHLFDSTTTTNNHYSKWMLITAILLLTSFLIVILSIIIGTLSIVRNSQRPRRTLWLCTIILIFLSCLTDIFILILIPLAYNKHIFRLQWAYGLFFGATLFIFTAFIIAVLPHNADEIQYVETIEETRGGELQSTE</sequence>
<evidence type="ECO:0000256" key="5">
    <source>
        <dbReference type="ARBA" id="ARBA00022949"/>
    </source>
</evidence>
<dbReference type="AlphaFoldDB" id="A0A814HWD0"/>
<keyword evidence="5" id="KW-0965">Cell junction</keyword>
<evidence type="ECO:0000313" key="10">
    <source>
        <dbReference type="EMBL" id="CAF3785494.1"/>
    </source>
</evidence>
<dbReference type="Proteomes" id="UP000663829">
    <property type="component" value="Unassembled WGS sequence"/>
</dbReference>
<gene>
    <name evidence="9" type="ORF">GPM918_LOCUS14419</name>
    <name evidence="10" type="ORF">SRO942_LOCUS14419</name>
</gene>
<evidence type="ECO:0000256" key="8">
    <source>
        <dbReference type="SAM" id="Phobius"/>
    </source>
</evidence>
<dbReference type="PANTHER" id="PTHR14399:SF5">
    <property type="entry name" value="CELL JUNCTION PROTEIN VAB-9"/>
    <property type="match status" value="1"/>
</dbReference>
<dbReference type="Proteomes" id="UP000681722">
    <property type="component" value="Unassembled WGS sequence"/>
</dbReference>
<dbReference type="GO" id="GO:0016020">
    <property type="term" value="C:membrane"/>
    <property type="evidence" value="ECO:0007669"/>
    <property type="project" value="UniProtKB-SubCell"/>
</dbReference>
<feature type="transmembrane region" description="Helical" evidence="8">
    <location>
        <begin position="160"/>
        <end position="182"/>
    </location>
</feature>
<keyword evidence="7 8" id="KW-0472">Membrane</keyword>
<comment type="caution">
    <text evidence="9">The sequence shown here is derived from an EMBL/GenBank/DDBJ whole genome shotgun (WGS) entry which is preliminary data.</text>
</comment>
<evidence type="ECO:0000256" key="6">
    <source>
        <dbReference type="ARBA" id="ARBA00022989"/>
    </source>
</evidence>
<organism evidence="9 11">
    <name type="scientific">Didymodactylos carnosus</name>
    <dbReference type="NCBI Taxonomy" id="1234261"/>
    <lineage>
        <taxon>Eukaryota</taxon>
        <taxon>Metazoa</taxon>
        <taxon>Spiralia</taxon>
        <taxon>Gnathifera</taxon>
        <taxon>Rotifera</taxon>
        <taxon>Eurotatoria</taxon>
        <taxon>Bdelloidea</taxon>
        <taxon>Philodinida</taxon>
        <taxon>Philodinidae</taxon>
        <taxon>Didymodactylos</taxon>
    </lineage>
</organism>
<dbReference type="GO" id="GO:0098609">
    <property type="term" value="P:cell-cell adhesion"/>
    <property type="evidence" value="ECO:0007669"/>
    <property type="project" value="TreeGrafter"/>
</dbReference>
<dbReference type="EMBL" id="CAJNOQ010003469">
    <property type="protein sequence ID" value="CAF1014039.1"/>
    <property type="molecule type" value="Genomic_DNA"/>
</dbReference>
<dbReference type="OrthoDB" id="8655982at2759"/>
<evidence type="ECO:0000313" key="9">
    <source>
        <dbReference type="EMBL" id="CAF1014039.1"/>
    </source>
</evidence>
<feature type="transmembrane region" description="Helical" evidence="8">
    <location>
        <begin position="125"/>
        <end position="148"/>
    </location>
</feature>
<evidence type="ECO:0000256" key="4">
    <source>
        <dbReference type="ARBA" id="ARBA00022692"/>
    </source>
</evidence>
<feature type="transmembrane region" description="Helical" evidence="8">
    <location>
        <begin position="89"/>
        <end position="113"/>
    </location>
</feature>
<evidence type="ECO:0000256" key="1">
    <source>
        <dbReference type="ARBA" id="ARBA00004141"/>
    </source>
</evidence>
<evidence type="ECO:0000256" key="2">
    <source>
        <dbReference type="ARBA" id="ARBA00004282"/>
    </source>
</evidence>